<dbReference type="InterPro" id="IPR001646">
    <property type="entry name" value="5peptide_repeat"/>
</dbReference>
<evidence type="ECO:0000313" key="2">
    <source>
        <dbReference type="Proteomes" id="UP000447876"/>
    </source>
</evidence>
<dbReference type="EMBL" id="WNZW01000001">
    <property type="protein sequence ID" value="MUG44181.1"/>
    <property type="molecule type" value="Genomic_DNA"/>
</dbReference>
<protein>
    <submittedName>
        <fullName evidence="1">Pentapeptide repeat-containing protein</fullName>
    </submittedName>
</protein>
<dbReference type="PANTHER" id="PTHR14136">
    <property type="entry name" value="BTB_POZ DOMAIN-CONTAINING PROTEIN KCTD9"/>
    <property type="match status" value="1"/>
</dbReference>
<comment type="caution">
    <text evidence="1">The sequence shown here is derived from an EMBL/GenBank/DDBJ whole genome shotgun (WGS) entry which is preliminary data.</text>
</comment>
<dbReference type="AlphaFoldDB" id="A0A7X2YYA7"/>
<reference evidence="1 2" key="1">
    <citation type="submission" date="2019-11" db="EMBL/GenBank/DDBJ databases">
        <title>Draft genome sequences of five Paenibacillus species of dairy origin.</title>
        <authorList>
            <person name="Olajide A.M."/>
            <person name="Chen S."/>
            <person name="Lapointe G."/>
        </authorList>
    </citation>
    <scope>NUCLEOTIDE SEQUENCE [LARGE SCALE GENOMIC DNA]</scope>
    <source>
        <strain evidence="1 2">12CR55</strain>
    </source>
</reference>
<name>A0A7X2YYA7_9BACL</name>
<dbReference type="Proteomes" id="UP000447876">
    <property type="component" value="Unassembled WGS sequence"/>
</dbReference>
<dbReference type="SUPFAM" id="SSF141571">
    <property type="entry name" value="Pentapeptide repeat-like"/>
    <property type="match status" value="1"/>
</dbReference>
<dbReference type="Gene3D" id="2.160.20.80">
    <property type="entry name" value="E3 ubiquitin-protein ligase SopA"/>
    <property type="match status" value="1"/>
</dbReference>
<accession>A0A7X2YYA7</accession>
<proteinExistence type="predicted"/>
<dbReference type="PANTHER" id="PTHR14136:SF17">
    <property type="entry name" value="BTB_POZ DOMAIN-CONTAINING PROTEIN KCTD9"/>
    <property type="match status" value="1"/>
</dbReference>
<gene>
    <name evidence="1" type="ORF">GNP95_04105</name>
</gene>
<dbReference type="Pfam" id="PF00805">
    <property type="entry name" value="Pentapeptide"/>
    <property type="match status" value="2"/>
</dbReference>
<evidence type="ECO:0000313" key="1">
    <source>
        <dbReference type="EMBL" id="MUG44181.1"/>
    </source>
</evidence>
<dbReference type="RefSeq" id="WP_155609585.1">
    <property type="nucleotide sequence ID" value="NZ_WNZW01000001.1"/>
</dbReference>
<dbReference type="OrthoDB" id="2536801at2"/>
<sequence length="366" mass="42284">MDKQEALSHFYKEYFIPALAESIEDVATKFNQYRTELALHVENSFREICLLVNTMQSKQEKDPIAYIHYSLMRTSILEENYLYRVEAYSNKWYLDEQACMSVYDASWAYQSISMMKEQLVAEQRKYMGLLNPADVENMIQSALKYFHQFVVSLIKSVVSQLVQLQEYQSIQKADRLYIRSGEYKDISETLYIDDVGTQDESKFKLALIEEQEDILIYENFRENKLLSMDVIAKDLRYSDFSYSDFKQCKFVDCVLIGTCWRDSDLRDANFDGSWLIDADFSGSDLRGAYFGTASGQANREGAARSPGLLGINFSYANLNDANLANVRFFENVQFKGASMQGTVISLQHKGKMSLTDSQINSIHWME</sequence>
<organism evidence="1 2">
    <name type="scientific">Paenibacillus woosongensis</name>
    <dbReference type="NCBI Taxonomy" id="307580"/>
    <lineage>
        <taxon>Bacteria</taxon>
        <taxon>Bacillati</taxon>
        <taxon>Bacillota</taxon>
        <taxon>Bacilli</taxon>
        <taxon>Bacillales</taxon>
        <taxon>Paenibacillaceae</taxon>
        <taxon>Paenibacillus</taxon>
    </lineage>
</organism>
<dbReference type="InterPro" id="IPR051082">
    <property type="entry name" value="Pentapeptide-BTB/POZ_domain"/>
</dbReference>